<accession>A0AA41T350</accession>
<name>A0AA41T350_SCICA</name>
<proteinExistence type="predicted"/>
<dbReference type="Proteomes" id="UP001166674">
    <property type="component" value="Unassembled WGS sequence"/>
</dbReference>
<comment type="caution">
    <text evidence="1">The sequence shown here is derived from an EMBL/GenBank/DDBJ whole genome shotgun (WGS) entry which is preliminary data.</text>
</comment>
<dbReference type="EMBL" id="JAATJV010377366">
    <property type="protein sequence ID" value="MBZ3881564.1"/>
    <property type="molecule type" value="Genomic_DNA"/>
</dbReference>
<dbReference type="AlphaFoldDB" id="A0AA41T350"/>
<sequence length="98" mass="11420">MEVLLSSVIPYTHFNVQFLEKFGVTVRREDETLTLKCMILVMPDLKMVQPRAEWYQDGDVQILGPLSNMHALEISRTYLVLSWDLPTPLSKKSLMYFI</sequence>
<reference evidence="1" key="1">
    <citation type="submission" date="2020-03" db="EMBL/GenBank/DDBJ databases">
        <title>Studies in the Genomics of Life Span.</title>
        <authorList>
            <person name="Glass D."/>
        </authorList>
    </citation>
    <scope>NUCLEOTIDE SEQUENCE</scope>
    <source>
        <strain evidence="1">SUZIE</strain>
        <tissue evidence="1">Muscle</tissue>
    </source>
</reference>
<protein>
    <submittedName>
        <fullName evidence="1">Myomesin-2</fullName>
    </submittedName>
</protein>
<keyword evidence="2" id="KW-1185">Reference proteome</keyword>
<gene>
    <name evidence="1" type="ORF">SUZIE_163570</name>
</gene>
<evidence type="ECO:0000313" key="1">
    <source>
        <dbReference type="EMBL" id="MBZ3881564.1"/>
    </source>
</evidence>
<evidence type="ECO:0000313" key="2">
    <source>
        <dbReference type="Proteomes" id="UP001166674"/>
    </source>
</evidence>
<organism evidence="1 2">
    <name type="scientific">Sciurus carolinensis</name>
    <name type="common">Eastern gray squirrel</name>
    <dbReference type="NCBI Taxonomy" id="30640"/>
    <lineage>
        <taxon>Eukaryota</taxon>
        <taxon>Metazoa</taxon>
        <taxon>Chordata</taxon>
        <taxon>Craniata</taxon>
        <taxon>Vertebrata</taxon>
        <taxon>Euteleostomi</taxon>
        <taxon>Mammalia</taxon>
        <taxon>Eutheria</taxon>
        <taxon>Euarchontoglires</taxon>
        <taxon>Glires</taxon>
        <taxon>Rodentia</taxon>
        <taxon>Sciuromorpha</taxon>
        <taxon>Sciuridae</taxon>
        <taxon>Sciurinae</taxon>
        <taxon>Sciurini</taxon>
        <taxon>Sciurus</taxon>
    </lineage>
</organism>